<comment type="caution">
    <text evidence="3">The sequence shown here is derived from an EMBL/GenBank/DDBJ whole genome shotgun (WGS) entry which is preliminary data.</text>
</comment>
<protein>
    <submittedName>
        <fullName evidence="3">Gfo/Idh/MocA family protein</fullName>
    </submittedName>
</protein>
<dbReference type="SUPFAM" id="SSF55347">
    <property type="entry name" value="Glyceraldehyde-3-phosphate dehydrogenase-like, C-terminal domain"/>
    <property type="match status" value="1"/>
</dbReference>
<organism evidence="3 4">
    <name type="scientific">Lederbergia graminis</name>
    <dbReference type="NCBI Taxonomy" id="735518"/>
    <lineage>
        <taxon>Bacteria</taxon>
        <taxon>Bacillati</taxon>
        <taxon>Bacillota</taxon>
        <taxon>Bacilli</taxon>
        <taxon>Bacillales</taxon>
        <taxon>Bacillaceae</taxon>
        <taxon>Lederbergia</taxon>
    </lineage>
</organism>
<name>A0ABW0LKK8_9BACI</name>
<dbReference type="Proteomes" id="UP001596147">
    <property type="component" value="Unassembled WGS sequence"/>
</dbReference>
<dbReference type="InterPro" id="IPR000683">
    <property type="entry name" value="Gfo/Idh/MocA-like_OxRdtase_N"/>
</dbReference>
<dbReference type="Pfam" id="PF22725">
    <property type="entry name" value="GFO_IDH_MocA_C3"/>
    <property type="match status" value="1"/>
</dbReference>
<dbReference type="PANTHER" id="PTHR43249">
    <property type="entry name" value="UDP-N-ACETYL-2-AMINO-2-DEOXY-D-GLUCURONATE OXIDASE"/>
    <property type="match status" value="1"/>
</dbReference>
<dbReference type="EMBL" id="JBHSMC010000014">
    <property type="protein sequence ID" value="MFC5465427.1"/>
    <property type="molecule type" value="Genomic_DNA"/>
</dbReference>
<dbReference type="InterPro" id="IPR052515">
    <property type="entry name" value="Gfo/Idh/MocA_Oxidoreductase"/>
</dbReference>
<feature type="domain" description="GFO/IDH/MocA-like oxidoreductase" evidence="2">
    <location>
        <begin position="135"/>
        <end position="273"/>
    </location>
</feature>
<dbReference type="RefSeq" id="WP_382351766.1">
    <property type="nucleotide sequence ID" value="NZ_JBHSMC010000014.1"/>
</dbReference>
<dbReference type="SUPFAM" id="SSF51735">
    <property type="entry name" value="NAD(P)-binding Rossmann-fold domains"/>
    <property type="match status" value="1"/>
</dbReference>
<evidence type="ECO:0000313" key="3">
    <source>
        <dbReference type="EMBL" id="MFC5465427.1"/>
    </source>
</evidence>
<accession>A0ABW0LKK8</accession>
<gene>
    <name evidence="3" type="ORF">ACFPM4_11765</name>
</gene>
<dbReference type="Pfam" id="PF01408">
    <property type="entry name" value="GFO_IDH_MocA"/>
    <property type="match status" value="1"/>
</dbReference>
<dbReference type="Gene3D" id="3.40.50.720">
    <property type="entry name" value="NAD(P)-binding Rossmann-like Domain"/>
    <property type="match status" value="1"/>
</dbReference>
<dbReference type="PANTHER" id="PTHR43249:SF1">
    <property type="entry name" value="D-GLUCOSIDE 3-DEHYDROGENASE"/>
    <property type="match status" value="1"/>
</dbReference>
<keyword evidence="4" id="KW-1185">Reference proteome</keyword>
<dbReference type="InterPro" id="IPR055170">
    <property type="entry name" value="GFO_IDH_MocA-like_dom"/>
</dbReference>
<dbReference type="InterPro" id="IPR036291">
    <property type="entry name" value="NAD(P)-bd_dom_sf"/>
</dbReference>
<evidence type="ECO:0000259" key="1">
    <source>
        <dbReference type="Pfam" id="PF01408"/>
    </source>
</evidence>
<sequence length="354" mass="38810">MANKLRIGIIGAGSIATAHMHGFGQLQEDVILDAVTDINLELAKNRAKEFGVRRVIESSEELLQDKSIDAVVIAVPNKWHAPLAIQALQAGKHILLEKPMAINGEAAKEIRKAQKESGKIVMIPHQLRWQASALEVKKQVEDSSLGKIYYAKTTNLRRKGIPGWGSWFTQKELSGGGPLIDIGVHMLDLTLWLMGNPKPVSVYGSTYAAFGPEKKGLGSWGTPNWNGTFDVEDLATALVKMDDGSTLSLEVSWAAHKDTDDTATVQLMGTEGGALLKGNTLRFYTEKFNQPIDVDIPVLTEESERILLNKHFIECIREGKEPISSSLTGLTNNLIIDAIYESSVTGKEVLINWD</sequence>
<evidence type="ECO:0000313" key="4">
    <source>
        <dbReference type="Proteomes" id="UP001596147"/>
    </source>
</evidence>
<dbReference type="Gene3D" id="3.30.360.10">
    <property type="entry name" value="Dihydrodipicolinate Reductase, domain 2"/>
    <property type="match status" value="1"/>
</dbReference>
<feature type="domain" description="Gfo/Idh/MocA-like oxidoreductase N-terminal" evidence="1">
    <location>
        <begin position="5"/>
        <end position="123"/>
    </location>
</feature>
<proteinExistence type="predicted"/>
<evidence type="ECO:0000259" key="2">
    <source>
        <dbReference type="Pfam" id="PF22725"/>
    </source>
</evidence>
<reference evidence="4" key="1">
    <citation type="journal article" date="2019" name="Int. J. Syst. Evol. Microbiol.">
        <title>The Global Catalogue of Microorganisms (GCM) 10K type strain sequencing project: providing services to taxonomists for standard genome sequencing and annotation.</title>
        <authorList>
            <consortium name="The Broad Institute Genomics Platform"/>
            <consortium name="The Broad Institute Genome Sequencing Center for Infectious Disease"/>
            <person name="Wu L."/>
            <person name="Ma J."/>
        </authorList>
    </citation>
    <scope>NUCLEOTIDE SEQUENCE [LARGE SCALE GENOMIC DNA]</scope>
    <source>
        <strain evidence="4">CGMCC 1.12237</strain>
    </source>
</reference>